<comment type="caution">
    <text evidence="1">The sequence shown here is derived from an EMBL/GenBank/DDBJ whole genome shotgun (WGS) entry which is preliminary data.</text>
</comment>
<name>A0A5A7QF35_STRAF</name>
<gene>
    <name evidence="1" type="ORF">STAS_20426</name>
</gene>
<proteinExistence type="predicted"/>
<organism evidence="1 2">
    <name type="scientific">Striga asiatica</name>
    <name type="common">Asiatic witchweed</name>
    <name type="synonym">Buchnera asiatica</name>
    <dbReference type="NCBI Taxonomy" id="4170"/>
    <lineage>
        <taxon>Eukaryota</taxon>
        <taxon>Viridiplantae</taxon>
        <taxon>Streptophyta</taxon>
        <taxon>Embryophyta</taxon>
        <taxon>Tracheophyta</taxon>
        <taxon>Spermatophyta</taxon>
        <taxon>Magnoliopsida</taxon>
        <taxon>eudicotyledons</taxon>
        <taxon>Gunneridae</taxon>
        <taxon>Pentapetalae</taxon>
        <taxon>asterids</taxon>
        <taxon>lamiids</taxon>
        <taxon>Lamiales</taxon>
        <taxon>Orobanchaceae</taxon>
        <taxon>Buchnereae</taxon>
        <taxon>Striga</taxon>
    </lineage>
</organism>
<accession>A0A5A7QF35</accession>
<protein>
    <submittedName>
        <fullName evidence="1">Cysteine-rich with EGF-like domain protein 1</fullName>
    </submittedName>
</protein>
<dbReference type="AlphaFoldDB" id="A0A5A7QF35"/>
<evidence type="ECO:0000313" key="2">
    <source>
        <dbReference type="Proteomes" id="UP000325081"/>
    </source>
</evidence>
<dbReference type="EMBL" id="BKCP01006660">
    <property type="protein sequence ID" value="GER43566.1"/>
    <property type="molecule type" value="Genomic_DNA"/>
</dbReference>
<sequence>MSSEVEPSSAETSGRRPGNRILQSRFISFEQMCGNETFSFEASVLCFHALWGPKLRLYGEGSVGCVQVRRAQLKGKGAQEVGHKCLPLHECKVLADASPWAPAEGHESRLPVGCLEAPLCKPVWTEFEGILTPYLRVPVEHCYGQLQKHALWDSEASQLSFLLLPSQGVVLAEYPENLLPRAVLPVLVNGKCDHGPD</sequence>
<dbReference type="Proteomes" id="UP000325081">
    <property type="component" value="Unassembled WGS sequence"/>
</dbReference>
<keyword evidence="2" id="KW-1185">Reference proteome</keyword>
<reference evidence="2" key="1">
    <citation type="journal article" date="2019" name="Curr. Biol.">
        <title>Genome Sequence of Striga asiatica Provides Insight into the Evolution of Plant Parasitism.</title>
        <authorList>
            <person name="Yoshida S."/>
            <person name="Kim S."/>
            <person name="Wafula E.K."/>
            <person name="Tanskanen J."/>
            <person name="Kim Y.M."/>
            <person name="Honaas L."/>
            <person name="Yang Z."/>
            <person name="Spallek T."/>
            <person name="Conn C.E."/>
            <person name="Ichihashi Y."/>
            <person name="Cheong K."/>
            <person name="Cui S."/>
            <person name="Der J.P."/>
            <person name="Gundlach H."/>
            <person name="Jiao Y."/>
            <person name="Hori C."/>
            <person name="Ishida J.K."/>
            <person name="Kasahara H."/>
            <person name="Kiba T."/>
            <person name="Kim M.S."/>
            <person name="Koo N."/>
            <person name="Laohavisit A."/>
            <person name="Lee Y.H."/>
            <person name="Lumba S."/>
            <person name="McCourt P."/>
            <person name="Mortimer J.C."/>
            <person name="Mutuku J.M."/>
            <person name="Nomura T."/>
            <person name="Sasaki-Sekimoto Y."/>
            <person name="Seto Y."/>
            <person name="Wang Y."/>
            <person name="Wakatake T."/>
            <person name="Sakakibara H."/>
            <person name="Demura T."/>
            <person name="Yamaguchi S."/>
            <person name="Yoneyama K."/>
            <person name="Manabe R.I."/>
            <person name="Nelson D.C."/>
            <person name="Schulman A.H."/>
            <person name="Timko M.P."/>
            <person name="dePamphilis C.W."/>
            <person name="Choi D."/>
            <person name="Shirasu K."/>
        </authorList>
    </citation>
    <scope>NUCLEOTIDE SEQUENCE [LARGE SCALE GENOMIC DNA]</scope>
    <source>
        <strain evidence="2">cv. UVA1</strain>
    </source>
</reference>
<evidence type="ECO:0000313" key="1">
    <source>
        <dbReference type="EMBL" id="GER43566.1"/>
    </source>
</evidence>